<evidence type="ECO:0000256" key="6">
    <source>
        <dbReference type="PROSITE-ProRule" id="PRU00259"/>
    </source>
</evidence>
<dbReference type="PIRSF" id="PIRSF005673">
    <property type="entry name" value="Importin_alpha"/>
    <property type="match status" value="1"/>
</dbReference>
<dbReference type="SMART" id="SM00185">
    <property type="entry name" value="ARM"/>
    <property type="match status" value="8"/>
</dbReference>
<protein>
    <recommendedName>
        <fullName evidence="5">Importin subunit alpha</fullName>
    </recommendedName>
</protein>
<evidence type="ECO:0000259" key="8">
    <source>
        <dbReference type="PROSITE" id="PS51214"/>
    </source>
</evidence>
<feature type="repeat" description="ARM" evidence="6">
    <location>
        <begin position="280"/>
        <end position="314"/>
    </location>
</feature>
<dbReference type="EMBL" id="CP012528">
    <property type="protein sequence ID" value="ALC49383.1"/>
    <property type="molecule type" value="Genomic_DNA"/>
</dbReference>
<evidence type="ECO:0000313" key="9">
    <source>
        <dbReference type="EMBL" id="ALC49383.1"/>
    </source>
</evidence>
<accession>A0A0M3QZG5</accession>
<dbReference type="SUPFAM" id="SSF48371">
    <property type="entry name" value="ARM repeat"/>
    <property type="match status" value="1"/>
</dbReference>
<dbReference type="InterPro" id="IPR024931">
    <property type="entry name" value="Importin_alpha"/>
</dbReference>
<keyword evidence="3" id="KW-0677">Repeat</keyword>
<dbReference type="Gene3D" id="1.20.5.690">
    <property type="entry name" value="Importin-alpha, importin-beta-binding domain"/>
    <property type="match status" value="1"/>
</dbReference>
<dbReference type="InterPro" id="IPR036975">
    <property type="entry name" value="Importin-a_IBB_sf"/>
</dbReference>
<sequence>MASPDRNHFQRFKNNAKDQDEMRRKRNEVTVEIRKSKRDETILKRRNVPPNQDSNTDEDEPMPNTVELEKLIWSAADPSKPDQQLASVQSLREVLSSETNPLPIEELIKSNILPVLIECMKQDDPILQFEAAWALTNIASGTSDQTQEVVVAGAVPVFLQLLKSPARIVCEQAIWALGNIIGDGPKLRDFVISQGFIQPLLSFLKPNAPLPFLRNITWVIVNLFRCKDPSPPASVISEILPAINMLIKHTDTTILGDTVWALCNLTDGGSDHVQMVIDSGIVPKLVSLLDNTDYKVQTAALRAVGNIVTESDEQTQEVLNHNALSYFPALLDHSNEKIRKEAIWFLSNIAAGNELQVQALIDTGLLIKIIESLHQSEYHTQKEAAWAVSNLALNGSPDQVLTMVNEGVIAPFCDLLTSQDNEVIDIVLDGLSNMLKVAENFQIEDVENLIEQCDGLAKIERLQDHENVDIYKQAYKIIEKFFLANEPANLPPTAESTEINFDPATDKLQMNSFQF</sequence>
<keyword evidence="2 5" id="KW-0813">Transport</keyword>
<evidence type="ECO:0000256" key="7">
    <source>
        <dbReference type="SAM" id="MobiDB-lite"/>
    </source>
</evidence>
<dbReference type="InterPro" id="IPR000225">
    <property type="entry name" value="Armadillo"/>
</dbReference>
<dbReference type="Pfam" id="PF00514">
    <property type="entry name" value="Arm"/>
    <property type="match status" value="6"/>
</dbReference>
<keyword evidence="10" id="KW-1185">Reference proteome</keyword>
<name>A0A0M3QZG5_DROBS</name>
<keyword evidence="4 5" id="KW-0653">Protein transport</keyword>
<dbReference type="InterPro" id="IPR002652">
    <property type="entry name" value="Importin-a_IBB"/>
</dbReference>
<dbReference type="GO" id="GO:0006607">
    <property type="term" value="P:NLS-bearing protein import into nucleus"/>
    <property type="evidence" value="ECO:0007669"/>
    <property type="project" value="UniProtKB-ARBA"/>
</dbReference>
<evidence type="ECO:0000256" key="3">
    <source>
        <dbReference type="ARBA" id="ARBA00022737"/>
    </source>
</evidence>
<comment type="similarity">
    <text evidence="1 5">Belongs to the importin alpha family.</text>
</comment>
<dbReference type="Proteomes" id="UP000494163">
    <property type="component" value="Chromosome X"/>
</dbReference>
<feature type="region of interest" description="Disordered" evidence="7">
    <location>
        <begin position="1"/>
        <end position="63"/>
    </location>
</feature>
<dbReference type="PROSITE" id="PS50176">
    <property type="entry name" value="ARM_REPEAT"/>
    <property type="match status" value="1"/>
</dbReference>
<dbReference type="InterPro" id="IPR032413">
    <property type="entry name" value="Arm_3"/>
</dbReference>
<dbReference type="GO" id="GO:0061608">
    <property type="term" value="F:nuclear import signal receptor activity"/>
    <property type="evidence" value="ECO:0007669"/>
    <property type="project" value="InterPro"/>
</dbReference>
<gene>
    <name evidence="9" type="ORF">Dbus_chrXg1239</name>
</gene>
<dbReference type="GO" id="GO:0005634">
    <property type="term" value="C:nucleus"/>
    <property type="evidence" value="ECO:0007669"/>
    <property type="project" value="UniProtKB-ARBA"/>
</dbReference>
<reference evidence="9 10" key="1">
    <citation type="submission" date="2015-08" db="EMBL/GenBank/DDBJ databases">
        <title>Ancestral chromatin configuration constrains chromatin evolution on differentiating sex chromosomes in Drosophila.</title>
        <authorList>
            <person name="Zhou Q."/>
            <person name="Bachtrog D."/>
        </authorList>
    </citation>
    <scope>NUCLEOTIDE SEQUENCE [LARGE SCALE GENOMIC DNA]</scope>
    <source>
        <tissue evidence="9">Whole larvae</tissue>
    </source>
</reference>
<dbReference type="OMA" id="MIENCHG"/>
<evidence type="ECO:0000256" key="2">
    <source>
        <dbReference type="ARBA" id="ARBA00022448"/>
    </source>
</evidence>
<dbReference type="InterPro" id="IPR011989">
    <property type="entry name" value="ARM-like"/>
</dbReference>
<dbReference type="Pfam" id="PF16186">
    <property type="entry name" value="Arm_3"/>
    <property type="match status" value="1"/>
</dbReference>
<dbReference type="GO" id="GO:0005737">
    <property type="term" value="C:cytoplasm"/>
    <property type="evidence" value="ECO:0007669"/>
    <property type="project" value="InterPro"/>
</dbReference>
<dbReference type="SMR" id="A0A0M3QZG5"/>
<dbReference type="PANTHER" id="PTHR23316">
    <property type="entry name" value="IMPORTIN ALPHA"/>
    <property type="match status" value="1"/>
</dbReference>
<organism evidence="9 10">
    <name type="scientific">Drosophila busckii</name>
    <name type="common">Fruit fly</name>
    <dbReference type="NCBI Taxonomy" id="30019"/>
    <lineage>
        <taxon>Eukaryota</taxon>
        <taxon>Metazoa</taxon>
        <taxon>Ecdysozoa</taxon>
        <taxon>Arthropoda</taxon>
        <taxon>Hexapoda</taxon>
        <taxon>Insecta</taxon>
        <taxon>Pterygota</taxon>
        <taxon>Neoptera</taxon>
        <taxon>Endopterygota</taxon>
        <taxon>Diptera</taxon>
        <taxon>Brachycera</taxon>
        <taxon>Muscomorpha</taxon>
        <taxon>Ephydroidea</taxon>
        <taxon>Drosophilidae</taxon>
        <taxon>Drosophila</taxon>
    </lineage>
</organism>
<dbReference type="AlphaFoldDB" id="A0A0M3QZG5"/>
<evidence type="ECO:0000256" key="4">
    <source>
        <dbReference type="ARBA" id="ARBA00022927"/>
    </source>
</evidence>
<dbReference type="InterPro" id="IPR016024">
    <property type="entry name" value="ARM-type_fold"/>
</dbReference>
<dbReference type="STRING" id="30019.A0A0M3QZG5"/>
<dbReference type="OrthoDB" id="29145at2759"/>
<evidence type="ECO:0000313" key="10">
    <source>
        <dbReference type="Proteomes" id="UP000494163"/>
    </source>
</evidence>
<evidence type="ECO:0000256" key="5">
    <source>
        <dbReference type="PIRNR" id="PIRNR005673"/>
    </source>
</evidence>
<dbReference type="FunFam" id="1.25.10.10:FF:000009">
    <property type="entry name" value="Importin subunit alpha"/>
    <property type="match status" value="1"/>
</dbReference>
<proteinExistence type="inferred from homology"/>
<dbReference type="Pfam" id="PF01749">
    <property type="entry name" value="IBB"/>
    <property type="match status" value="1"/>
</dbReference>
<dbReference type="PROSITE" id="PS51214">
    <property type="entry name" value="IBB"/>
    <property type="match status" value="1"/>
</dbReference>
<dbReference type="Gene3D" id="1.25.10.10">
    <property type="entry name" value="Leucine-rich Repeat Variant"/>
    <property type="match status" value="1"/>
</dbReference>
<evidence type="ECO:0000256" key="1">
    <source>
        <dbReference type="ARBA" id="ARBA00010394"/>
    </source>
</evidence>
<feature type="domain" description="IBB" evidence="8">
    <location>
        <begin position="1"/>
        <end position="55"/>
    </location>
</feature>
<dbReference type="GO" id="GO:0009653">
    <property type="term" value="P:anatomical structure morphogenesis"/>
    <property type="evidence" value="ECO:0007669"/>
    <property type="project" value="UniProtKB-ARBA"/>
</dbReference>
<feature type="compositionally biased region" description="Basic and acidic residues" evidence="7">
    <location>
        <begin position="15"/>
        <end position="43"/>
    </location>
</feature>